<feature type="transmembrane region" description="Helical" evidence="6">
    <location>
        <begin position="134"/>
        <end position="152"/>
    </location>
</feature>
<keyword evidence="3 6" id="KW-0812">Transmembrane</keyword>
<dbReference type="InterPro" id="IPR037185">
    <property type="entry name" value="EmrE-like"/>
</dbReference>
<dbReference type="PANTHER" id="PTHR32322:SF2">
    <property type="entry name" value="EAMA DOMAIN-CONTAINING PROTEIN"/>
    <property type="match status" value="1"/>
</dbReference>
<evidence type="ECO:0000256" key="3">
    <source>
        <dbReference type="ARBA" id="ARBA00022692"/>
    </source>
</evidence>
<evidence type="ECO:0000259" key="7">
    <source>
        <dbReference type="Pfam" id="PF00892"/>
    </source>
</evidence>
<comment type="similarity">
    <text evidence="2">Belongs to the EamA transporter family.</text>
</comment>
<keyword evidence="4 6" id="KW-1133">Transmembrane helix</keyword>
<dbReference type="GO" id="GO:0016020">
    <property type="term" value="C:membrane"/>
    <property type="evidence" value="ECO:0007669"/>
    <property type="project" value="UniProtKB-SubCell"/>
</dbReference>
<keyword evidence="9" id="KW-1185">Reference proteome</keyword>
<dbReference type="AlphaFoldDB" id="A0A1G4SX63"/>
<evidence type="ECO:0000256" key="5">
    <source>
        <dbReference type="ARBA" id="ARBA00023136"/>
    </source>
</evidence>
<evidence type="ECO:0000313" key="9">
    <source>
        <dbReference type="Proteomes" id="UP000199150"/>
    </source>
</evidence>
<accession>A0A1G4SX63</accession>
<name>A0A1G4SX63_9CAUL</name>
<proteinExistence type="inferred from homology"/>
<dbReference type="EMBL" id="FMTS01000005">
    <property type="protein sequence ID" value="SCW72889.1"/>
    <property type="molecule type" value="Genomic_DNA"/>
</dbReference>
<dbReference type="STRING" id="260084.SAMN02927928_2996"/>
<sequence length="302" mass="32200">MNEPMPEGTPVAATGKRWLIFALAVVALWGVWGAFTGISAQKGFPETLTYCVWAVTMILPALYVLARAGWKLDRDPKSILYGLIIGLLGAGGQMVLFYAVNTGPAYLIFPVISLSPLVTILMSAAFLKERTTKLGLLGVVLALIALPMFDFSPDKGFSFMNGGVWFPLALIIMACWGVQAYFMKLSNNSMSAESIFFYMMITGLMLVPVAWLMTDFSKPINWGLDGPWLAAAIQVLNAIGALCLVYAFRHGKAIVVAPLTNAGAPLVTAVISLVVANVIPGELKIVGLVLAVIASALLALAA</sequence>
<feature type="transmembrane region" description="Helical" evidence="6">
    <location>
        <begin position="164"/>
        <end position="183"/>
    </location>
</feature>
<protein>
    <submittedName>
        <fullName evidence="8">Uncharacterized membrane protein</fullName>
    </submittedName>
</protein>
<evidence type="ECO:0000256" key="1">
    <source>
        <dbReference type="ARBA" id="ARBA00004141"/>
    </source>
</evidence>
<evidence type="ECO:0000256" key="4">
    <source>
        <dbReference type="ARBA" id="ARBA00022989"/>
    </source>
</evidence>
<dbReference type="OrthoDB" id="7541381at2"/>
<feature type="transmembrane region" description="Helical" evidence="6">
    <location>
        <begin position="285"/>
        <end position="301"/>
    </location>
</feature>
<dbReference type="Gene3D" id="1.10.3730.20">
    <property type="match status" value="1"/>
</dbReference>
<feature type="transmembrane region" description="Helical" evidence="6">
    <location>
        <begin position="195"/>
        <end position="214"/>
    </location>
</feature>
<keyword evidence="5 6" id="KW-0472">Membrane</keyword>
<dbReference type="Proteomes" id="UP000199150">
    <property type="component" value="Unassembled WGS sequence"/>
</dbReference>
<evidence type="ECO:0000256" key="2">
    <source>
        <dbReference type="ARBA" id="ARBA00007362"/>
    </source>
</evidence>
<feature type="transmembrane region" description="Helical" evidence="6">
    <location>
        <begin position="18"/>
        <end position="35"/>
    </location>
</feature>
<dbReference type="RefSeq" id="WP_090649639.1">
    <property type="nucleotide sequence ID" value="NZ_CBCRYE010000003.1"/>
</dbReference>
<evidence type="ECO:0000256" key="6">
    <source>
        <dbReference type="SAM" id="Phobius"/>
    </source>
</evidence>
<dbReference type="InterPro" id="IPR050638">
    <property type="entry name" value="AA-Vitamin_Transporters"/>
</dbReference>
<dbReference type="SUPFAM" id="SSF103481">
    <property type="entry name" value="Multidrug resistance efflux transporter EmrE"/>
    <property type="match status" value="2"/>
</dbReference>
<feature type="transmembrane region" description="Helical" evidence="6">
    <location>
        <begin position="78"/>
        <end position="100"/>
    </location>
</feature>
<feature type="domain" description="EamA" evidence="7">
    <location>
        <begin position="167"/>
        <end position="298"/>
    </location>
</feature>
<feature type="transmembrane region" description="Helical" evidence="6">
    <location>
        <begin position="106"/>
        <end position="127"/>
    </location>
</feature>
<comment type="subcellular location">
    <subcellularLocation>
        <location evidence="1">Membrane</location>
        <topology evidence="1">Multi-pass membrane protein</topology>
    </subcellularLocation>
</comment>
<dbReference type="Pfam" id="PF00892">
    <property type="entry name" value="EamA"/>
    <property type="match status" value="2"/>
</dbReference>
<dbReference type="InterPro" id="IPR000620">
    <property type="entry name" value="EamA_dom"/>
</dbReference>
<gene>
    <name evidence="8" type="ORF">SAMN02927928_2996</name>
</gene>
<feature type="transmembrane region" description="Helical" evidence="6">
    <location>
        <begin position="226"/>
        <end position="248"/>
    </location>
</feature>
<reference evidence="9" key="1">
    <citation type="submission" date="2016-10" db="EMBL/GenBank/DDBJ databases">
        <authorList>
            <person name="Varghese N."/>
            <person name="Submissions S."/>
        </authorList>
    </citation>
    <scope>NUCLEOTIDE SEQUENCE [LARGE SCALE GENOMIC DNA]</scope>
    <source>
        <strain evidence="9">CGMCC 1.3431</strain>
    </source>
</reference>
<feature type="transmembrane region" description="Helical" evidence="6">
    <location>
        <begin position="255"/>
        <end position="279"/>
    </location>
</feature>
<dbReference type="PANTHER" id="PTHR32322">
    <property type="entry name" value="INNER MEMBRANE TRANSPORTER"/>
    <property type="match status" value="1"/>
</dbReference>
<feature type="transmembrane region" description="Helical" evidence="6">
    <location>
        <begin position="47"/>
        <end position="66"/>
    </location>
</feature>
<feature type="domain" description="EamA" evidence="7">
    <location>
        <begin position="17"/>
        <end position="146"/>
    </location>
</feature>
<organism evidence="8 9">
    <name type="scientific">Asticcacaulis taihuensis</name>
    <dbReference type="NCBI Taxonomy" id="260084"/>
    <lineage>
        <taxon>Bacteria</taxon>
        <taxon>Pseudomonadati</taxon>
        <taxon>Pseudomonadota</taxon>
        <taxon>Alphaproteobacteria</taxon>
        <taxon>Caulobacterales</taxon>
        <taxon>Caulobacteraceae</taxon>
        <taxon>Asticcacaulis</taxon>
    </lineage>
</organism>
<evidence type="ECO:0000313" key="8">
    <source>
        <dbReference type="EMBL" id="SCW72889.1"/>
    </source>
</evidence>